<keyword evidence="2" id="KW-1185">Reference proteome</keyword>
<name>A0A423XA08_9PEZI</name>
<evidence type="ECO:0000313" key="2">
    <source>
        <dbReference type="Proteomes" id="UP000283895"/>
    </source>
</evidence>
<protein>
    <submittedName>
        <fullName evidence="1">Uncharacterized protein</fullName>
    </submittedName>
</protein>
<dbReference type="AlphaFoldDB" id="A0A423XA08"/>
<dbReference type="EMBL" id="LKEA01000001">
    <property type="protein sequence ID" value="ROW12742.1"/>
    <property type="molecule type" value="Genomic_DNA"/>
</dbReference>
<accession>A0A423XA08</accession>
<organism evidence="1 2">
    <name type="scientific">Cytospora schulzeri</name>
    <dbReference type="NCBI Taxonomy" id="448051"/>
    <lineage>
        <taxon>Eukaryota</taxon>
        <taxon>Fungi</taxon>
        <taxon>Dikarya</taxon>
        <taxon>Ascomycota</taxon>
        <taxon>Pezizomycotina</taxon>
        <taxon>Sordariomycetes</taxon>
        <taxon>Sordariomycetidae</taxon>
        <taxon>Diaporthales</taxon>
        <taxon>Cytosporaceae</taxon>
        <taxon>Cytospora</taxon>
    </lineage>
</organism>
<gene>
    <name evidence="1" type="ORF">VMCG_00669</name>
</gene>
<reference evidence="1 2" key="1">
    <citation type="submission" date="2015-09" db="EMBL/GenBank/DDBJ databases">
        <title>Host preference determinants of Valsa canker pathogens revealed by comparative genomics.</title>
        <authorList>
            <person name="Yin Z."/>
            <person name="Huang L."/>
        </authorList>
    </citation>
    <scope>NUCLEOTIDE SEQUENCE [LARGE SCALE GENOMIC DNA]</scope>
    <source>
        <strain evidence="1 2">03-1</strain>
    </source>
</reference>
<comment type="caution">
    <text evidence="1">The sequence shown here is derived from an EMBL/GenBank/DDBJ whole genome shotgun (WGS) entry which is preliminary data.</text>
</comment>
<dbReference type="Proteomes" id="UP000283895">
    <property type="component" value="Unassembled WGS sequence"/>
</dbReference>
<proteinExistence type="predicted"/>
<evidence type="ECO:0000313" key="1">
    <source>
        <dbReference type="EMBL" id="ROW12742.1"/>
    </source>
</evidence>
<sequence length="194" mass="21385">MEGSSNSWMEEDWTRLDPDFLIPITSTRFEPNLWNNIPGRYPTTIDPSDLLNSVDAGALRNTDALDMSAPGRLEQSNQHIWAPPPDLCIPQQYDTNFLDGNINLGPIGSHQLYEFPVDPDISPNKLSLPPSGVEPQRIPTNPSGSFSQGILSFRQGFTERDLSMDIPSMGFEHLNVSDTGTPSSLAIRTLSSEA</sequence>